<proteinExistence type="predicted"/>
<keyword evidence="5" id="KW-0460">Magnesium</keyword>
<evidence type="ECO:0000256" key="1">
    <source>
        <dbReference type="ARBA" id="ARBA00001946"/>
    </source>
</evidence>
<name>A0A225E6J7_9BACT</name>
<feature type="region of interest" description="Disordered" evidence="6">
    <location>
        <begin position="338"/>
        <end position="398"/>
    </location>
</feature>
<feature type="transmembrane region" description="Helical" evidence="7">
    <location>
        <begin position="64"/>
        <end position="84"/>
    </location>
</feature>
<dbReference type="SMART" id="SM00670">
    <property type="entry name" value="PINc"/>
    <property type="match status" value="1"/>
</dbReference>
<dbReference type="Gene3D" id="3.40.50.1010">
    <property type="entry name" value="5'-nuclease"/>
    <property type="match status" value="1"/>
</dbReference>
<evidence type="ECO:0000313" key="10">
    <source>
        <dbReference type="Proteomes" id="UP000214646"/>
    </source>
</evidence>
<dbReference type="InterPro" id="IPR002792">
    <property type="entry name" value="TRAM_dom"/>
</dbReference>
<feature type="transmembrane region" description="Helical" evidence="7">
    <location>
        <begin position="31"/>
        <end position="52"/>
    </location>
</feature>
<dbReference type="EMBL" id="NIDE01000002">
    <property type="protein sequence ID" value="OWK45119.1"/>
    <property type="molecule type" value="Genomic_DNA"/>
</dbReference>
<evidence type="ECO:0000256" key="7">
    <source>
        <dbReference type="SAM" id="Phobius"/>
    </source>
</evidence>
<keyword evidence="7" id="KW-0472">Membrane</keyword>
<dbReference type="GO" id="GO:0004518">
    <property type="term" value="F:nuclease activity"/>
    <property type="evidence" value="ECO:0007669"/>
    <property type="project" value="UniProtKB-KW"/>
</dbReference>
<evidence type="ECO:0000256" key="2">
    <source>
        <dbReference type="ARBA" id="ARBA00022679"/>
    </source>
</evidence>
<dbReference type="InterPro" id="IPR029060">
    <property type="entry name" value="PIN-like_dom_sf"/>
</dbReference>
<dbReference type="OrthoDB" id="9780734at2"/>
<dbReference type="RefSeq" id="WP_143392909.1">
    <property type="nucleotide sequence ID" value="NZ_NIDE01000002.1"/>
</dbReference>
<keyword evidence="2" id="KW-0808">Transferase</keyword>
<feature type="domain" description="TRAM" evidence="8">
    <location>
        <begin position="279"/>
        <end position="340"/>
    </location>
</feature>
<keyword evidence="7" id="KW-1133">Transmembrane helix</keyword>
<keyword evidence="7" id="KW-0812">Transmembrane</keyword>
<dbReference type="SUPFAM" id="SSF88723">
    <property type="entry name" value="PIN domain-like"/>
    <property type="match status" value="1"/>
</dbReference>
<sequence>MLMWLLRGFFATLLVAIAAFAYSFFHSEDPLAGVATAAAIVAIGGFVLFTDVKERNKQIGTISAVYFGLLLGLLLGWLFSLALGPIIEAAYTGSPERVNQLNTIWRFVLTLACCYISISTLLQTKDDFRFIIPYVEFSKQVKGERPMVLDTSVIIDGRIADLCDTRVVDTKLIVPRFVLQELQAIADSSDKLKRNRGRRGLDILKRLQSNTKIELLMHDGNVGEIRPGEKIRVDERLVLFTKAINGRVVTNDFNLNKIAQLQGVDVINLNEVANSLKTVALPGEYLQVKVVKAGDQIGQGVGYLDDGTMVVIEQGRHLIGQDTSLLVTSVLQTPAGRMIFGRPEGRPSGTFNPVPGPSSGTHSPVTAGGGAQSGTHPPFAPEKSGPQQPLRGPDGAKP</sequence>
<evidence type="ECO:0000256" key="6">
    <source>
        <dbReference type="SAM" id="MobiDB-lite"/>
    </source>
</evidence>
<dbReference type="CDD" id="cd09877">
    <property type="entry name" value="PIN_YacL-like"/>
    <property type="match status" value="1"/>
</dbReference>
<evidence type="ECO:0000259" key="8">
    <source>
        <dbReference type="PROSITE" id="PS50926"/>
    </source>
</evidence>
<organism evidence="9 10">
    <name type="scientific">Fimbriiglobus ruber</name>
    <dbReference type="NCBI Taxonomy" id="1908690"/>
    <lineage>
        <taxon>Bacteria</taxon>
        <taxon>Pseudomonadati</taxon>
        <taxon>Planctomycetota</taxon>
        <taxon>Planctomycetia</taxon>
        <taxon>Gemmatales</taxon>
        <taxon>Gemmataceae</taxon>
        <taxon>Fimbriiglobus</taxon>
    </lineage>
</organism>
<dbReference type="InterPro" id="IPR052041">
    <property type="entry name" value="Nucleic_acid_metab_PIN/TRAM"/>
</dbReference>
<dbReference type="AlphaFoldDB" id="A0A225E6J7"/>
<dbReference type="GO" id="GO:0016787">
    <property type="term" value="F:hydrolase activity"/>
    <property type="evidence" value="ECO:0007669"/>
    <property type="project" value="UniProtKB-KW"/>
</dbReference>
<keyword evidence="4" id="KW-0378">Hydrolase</keyword>
<dbReference type="PANTHER" id="PTHR11603:SF147">
    <property type="entry name" value="MEMBRANE PROTEIN"/>
    <property type="match status" value="1"/>
</dbReference>
<evidence type="ECO:0000256" key="4">
    <source>
        <dbReference type="ARBA" id="ARBA00022801"/>
    </source>
</evidence>
<dbReference type="GO" id="GO:0016740">
    <property type="term" value="F:transferase activity"/>
    <property type="evidence" value="ECO:0007669"/>
    <property type="project" value="UniProtKB-KW"/>
</dbReference>
<keyword evidence="3" id="KW-0540">Nuclease</keyword>
<gene>
    <name evidence="9" type="ORF">FRUB_01450</name>
</gene>
<dbReference type="PROSITE" id="PS50926">
    <property type="entry name" value="TRAM"/>
    <property type="match status" value="1"/>
</dbReference>
<reference evidence="10" key="1">
    <citation type="submission" date="2017-06" db="EMBL/GenBank/DDBJ databases">
        <title>Genome analysis of Fimbriiglobus ruber SP5, the first member of the order Planctomycetales with confirmed chitinolytic capability.</title>
        <authorList>
            <person name="Ravin N.V."/>
            <person name="Rakitin A.L."/>
            <person name="Ivanova A.A."/>
            <person name="Beletsky A.V."/>
            <person name="Kulichevskaya I.S."/>
            <person name="Mardanov A.V."/>
            <person name="Dedysh S.N."/>
        </authorList>
    </citation>
    <scope>NUCLEOTIDE SEQUENCE [LARGE SCALE GENOMIC DNA]</scope>
    <source>
        <strain evidence="10">SP5</strain>
    </source>
</reference>
<protein>
    <submittedName>
        <fullName evidence="9">Membrane-associated protein containing RNA-binding TRAM domain and ribonuclease PIN-domain</fullName>
    </submittedName>
</protein>
<comment type="caution">
    <text evidence="9">The sequence shown here is derived from an EMBL/GenBank/DDBJ whole genome shotgun (WGS) entry which is preliminary data.</text>
</comment>
<evidence type="ECO:0000256" key="3">
    <source>
        <dbReference type="ARBA" id="ARBA00022722"/>
    </source>
</evidence>
<comment type="cofactor">
    <cofactor evidence="1">
        <name>Mg(2+)</name>
        <dbReference type="ChEBI" id="CHEBI:18420"/>
    </cofactor>
</comment>
<dbReference type="PANTHER" id="PTHR11603">
    <property type="entry name" value="AAA FAMILY ATPASE"/>
    <property type="match status" value="1"/>
</dbReference>
<keyword evidence="10" id="KW-1185">Reference proteome</keyword>
<evidence type="ECO:0000313" key="9">
    <source>
        <dbReference type="EMBL" id="OWK45119.1"/>
    </source>
</evidence>
<feature type="transmembrane region" description="Helical" evidence="7">
    <location>
        <begin position="104"/>
        <end position="122"/>
    </location>
</feature>
<dbReference type="Proteomes" id="UP000214646">
    <property type="component" value="Unassembled WGS sequence"/>
</dbReference>
<dbReference type="InterPro" id="IPR002716">
    <property type="entry name" value="PIN_dom"/>
</dbReference>
<accession>A0A225E6J7</accession>
<dbReference type="Pfam" id="PF13638">
    <property type="entry name" value="PIN_4"/>
    <property type="match status" value="1"/>
</dbReference>
<evidence type="ECO:0000256" key="5">
    <source>
        <dbReference type="ARBA" id="ARBA00022842"/>
    </source>
</evidence>